<dbReference type="RefSeq" id="WP_185193947.1">
    <property type="nucleotide sequence ID" value="NZ_JACKXD010000006.1"/>
</dbReference>
<evidence type="ECO:0000313" key="7">
    <source>
        <dbReference type="Proteomes" id="UP000546257"/>
    </source>
</evidence>
<dbReference type="PANTHER" id="PTHR30290">
    <property type="entry name" value="PERIPLASMIC BINDING COMPONENT OF ABC TRANSPORTER"/>
    <property type="match status" value="1"/>
</dbReference>
<feature type="domain" description="Solute-binding protein family 5" evidence="5">
    <location>
        <begin position="113"/>
        <end position="550"/>
    </location>
</feature>
<protein>
    <submittedName>
        <fullName evidence="6">ABC transporter substrate-binding protein</fullName>
    </submittedName>
</protein>
<dbReference type="GO" id="GO:1904680">
    <property type="term" value="F:peptide transmembrane transporter activity"/>
    <property type="evidence" value="ECO:0007669"/>
    <property type="project" value="TreeGrafter"/>
</dbReference>
<gene>
    <name evidence="6" type="ORF">H5V44_14980</name>
</gene>
<dbReference type="Pfam" id="PF00496">
    <property type="entry name" value="SBP_bac_5"/>
    <property type="match status" value="1"/>
</dbReference>
<keyword evidence="3" id="KW-0732">Signal</keyword>
<evidence type="ECO:0000256" key="1">
    <source>
        <dbReference type="ARBA" id="ARBA00005695"/>
    </source>
</evidence>
<evidence type="ECO:0000256" key="2">
    <source>
        <dbReference type="ARBA" id="ARBA00022448"/>
    </source>
</evidence>
<reference evidence="6 7" key="1">
    <citation type="submission" date="2020-08" db="EMBL/GenBank/DDBJ databases">
        <authorList>
            <person name="Seo M.-J."/>
        </authorList>
    </citation>
    <scope>NUCLEOTIDE SEQUENCE [LARGE SCALE GENOMIC DNA]</scope>
    <source>
        <strain evidence="6 7">MBLA0160</strain>
    </source>
</reference>
<comment type="caution">
    <text evidence="6">The sequence shown here is derived from an EMBL/GenBank/DDBJ whole genome shotgun (WGS) entry which is preliminary data.</text>
</comment>
<comment type="similarity">
    <text evidence="1">Belongs to the bacterial solute-binding protein 5 family.</text>
</comment>
<proteinExistence type="inferred from homology"/>
<dbReference type="Proteomes" id="UP000546257">
    <property type="component" value="Unassembled WGS sequence"/>
</dbReference>
<evidence type="ECO:0000256" key="4">
    <source>
        <dbReference type="SAM" id="MobiDB-lite"/>
    </source>
</evidence>
<dbReference type="SUPFAM" id="SSF53850">
    <property type="entry name" value="Periplasmic binding protein-like II"/>
    <property type="match status" value="1"/>
</dbReference>
<dbReference type="Gene3D" id="3.40.190.10">
    <property type="entry name" value="Periplasmic binding protein-like II"/>
    <property type="match status" value="1"/>
</dbReference>
<dbReference type="PANTHER" id="PTHR30290:SF9">
    <property type="entry name" value="OLIGOPEPTIDE-BINDING PROTEIN APPA"/>
    <property type="match status" value="1"/>
</dbReference>
<dbReference type="InterPro" id="IPR006311">
    <property type="entry name" value="TAT_signal"/>
</dbReference>
<feature type="region of interest" description="Disordered" evidence="4">
    <location>
        <begin position="19"/>
        <end position="92"/>
    </location>
</feature>
<dbReference type="CDD" id="cd00995">
    <property type="entry name" value="PBP2_NikA_DppA_OppA_like"/>
    <property type="match status" value="1"/>
</dbReference>
<accession>A0A7J9SPT4</accession>
<dbReference type="PROSITE" id="PS51318">
    <property type="entry name" value="TAT"/>
    <property type="match status" value="1"/>
</dbReference>
<evidence type="ECO:0000259" key="5">
    <source>
        <dbReference type="Pfam" id="PF00496"/>
    </source>
</evidence>
<evidence type="ECO:0000256" key="3">
    <source>
        <dbReference type="ARBA" id="ARBA00022729"/>
    </source>
</evidence>
<dbReference type="EMBL" id="JACKXD010000006">
    <property type="protein sequence ID" value="MBB6647571.1"/>
    <property type="molecule type" value="Genomic_DNA"/>
</dbReference>
<dbReference type="PROSITE" id="PS51257">
    <property type="entry name" value="PROKAR_LIPOPROTEIN"/>
    <property type="match status" value="1"/>
</dbReference>
<dbReference type="Gene3D" id="3.10.105.10">
    <property type="entry name" value="Dipeptide-binding Protein, Domain 3"/>
    <property type="match status" value="1"/>
</dbReference>
<evidence type="ECO:0000313" key="6">
    <source>
        <dbReference type="EMBL" id="MBB6647571.1"/>
    </source>
</evidence>
<dbReference type="InterPro" id="IPR039424">
    <property type="entry name" value="SBP_5"/>
</dbReference>
<keyword evidence="2" id="KW-0813">Transport</keyword>
<organism evidence="6 7">
    <name type="scientific">Halobellus ruber</name>
    <dbReference type="NCBI Taxonomy" id="2761102"/>
    <lineage>
        <taxon>Archaea</taxon>
        <taxon>Methanobacteriati</taxon>
        <taxon>Methanobacteriota</taxon>
        <taxon>Stenosarchaea group</taxon>
        <taxon>Halobacteria</taxon>
        <taxon>Halobacteriales</taxon>
        <taxon>Haloferacaceae</taxon>
        <taxon>Halobellus</taxon>
    </lineage>
</organism>
<name>A0A7J9SPT4_9EURY</name>
<dbReference type="InterPro" id="IPR000914">
    <property type="entry name" value="SBP_5_dom"/>
</dbReference>
<dbReference type="AlphaFoldDB" id="A0A7J9SPT4"/>
<sequence length="654" mass="72117">MQKSSTRRRFLALAGISGVTGLAGCGGNAPSEEESATTAPTDTQEGIDADATATEPAETTEGETEFTGGTLRLASSGRIQTLDPPGAKAAGSGYNQYMEPPMKFENGDLPATGRLVTDYEISNDGRTYTLSLKEGVQFHPADELDESQQEMTASDVVYSWERIAQSENSRNKVDIIGGAFSIAHEGNTAEDPSNYEPWSMEIEAVDDYTVEFTLDTAFHGTLSSISSGTFSIIPEGAVGDVTRYDGIWDYDEFFGTAGDGPAFVGTGPFEVDSWSKGDELVLSRFEDYHGEGPYIDGIEYTALSGGSAEYQRAINGNLDMFQVPTSNFDADLVSIEEDRGQYEVGTYGPMENGETVNYGVGTTLRTEYFYFNTQRVERPVRRAIAWLVDQQEIANSIYKGVNNPAYTVTPNVVFPSSEDESPVSTQEQFVNDGYRAVDVPDGVGANGYPYGVGSFSIERAREIMEEAGYSDSEPYEMTMTVYSEANFTDANAWQEVATRIRDKATSAHINIEIERANLGTIISQAVEGSMDMFSLGDGMEWPEADNFLRYAHPPDDPSGQFTRWSYEDKSEWTSLMNRADEAWAHYQDHRAGGPENQRERNQAYLALEQCNWGAVHTLPTVYSVRQRWWTDDVDVRMVGPMGRQTFDGVTISRD</sequence>
<keyword evidence="7" id="KW-1185">Reference proteome</keyword>
<dbReference type="GO" id="GO:0015833">
    <property type="term" value="P:peptide transport"/>
    <property type="evidence" value="ECO:0007669"/>
    <property type="project" value="TreeGrafter"/>
</dbReference>